<dbReference type="EMBL" id="CACVAZ010000083">
    <property type="protein sequence ID" value="CAA6813535.1"/>
    <property type="molecule type" value="Genomic_DNA"/>
</dbReference>
<protein>
    <submittedName>
        <fullName evidence="1">Uncharacterized protein</fullName>
    </submittedName>
</protein>
<proteinExistence type="predicted"/>
<feature type="non-terminal residue" evidence="1">
    <location>
        <position position="129"/>
    </location>
</feature>
<evidence type="ECO:0000313" key="1">
    <source>
        <dbReference type="EMBL" id="CAA6813535.1"/>
    </source>
</evidence>
<accession>A0A6S6T5L0</accession>
<reference evidence="1" key="1">
    <citation type="submission" date="2020-01" db="EMBL/GenBank/DDBJ databases">
        <authorList>
            <person name="Meier V. D."/>
            <person name="Meier V D."/>
        </authorList>
    </citation>
    <scope>NUCLEOTIDE SEQUENCE</scope>
    <source>
        <strain evidence="1">HLG_WM_MAG_02</strain>
    </source>
</reference>
<name>A0A6S6T5L0_9BACT</name>
<organism evidence="1">
    <name type="scientific">uncultured Sulfurovum sp</name>
    <dbReference type="NCBI Taxonomy" id="269237"/>
    <lineage>
        <taxon>Bacteria</taxon>
        <taxon>Pseudomonadati</taxon>
        <taxon>Campylobacterota</taxon>
        <taxon>Epsilonproteobacteria</taxon>
        <taxon>Campylobacterales</taxon>
        <taxon>Sulfurovaceae</taxon>
        <taxon>Sulfurovum</taxon>
        <taxon>environmental samples</taxon>
    </lineage>
</organism>
<sequence>MLLFLLLLYLFRIKSNNNKPIKIEPIKIEALSTATKQSSSKIPMESSPEDILSKLKVASMASRQILSYLKEDEPRKILNALKNQIAQQEIITIPEKKEIAKAKKIVLKKTVIKKSSPKVTNRKKIVSKK</sequence>
<dbReference type="AlphaFoldDB" id="A0A6S6T5L0"/>
<gene>
    <name evidence="1" type="ORF">HELGO_WM40669</name>
</gene>